<keyword evidence="2" id="KW-1185">Reference proteome</keyword>
<dbReference type="EMBL" id="JAGIOJ010000001">
    <property type="protein sequence ID" value="MBP2397601.1"/>
    <property type="molecule type" value="Genomic_DNA"/>
</dbReference>
<evidence type="ECO:0000313" key="2">
    <source>
        <dbReference type="Proteomes" id="UP001195422"/>
    </source>
</evidence>
<organism evidence="1 2">
    <name type="scientific">Glutamicibacter protophormiae</name>
    <name type="common">Brevibacterium protophormiae</name>
    <dbReference type="NCBI Taxonomy" id="37930"/>
    <lineage>
        <taxon>Bacteria</taxon>
        <taxon>Bacillati</taxon>
        <taxon>Actinomycetota</taxon>
        <taxon>Actinomycetes</taxon>
        <taxon>Micrococcales</taxon>
        <taxon>Micrococcaceae</taxon>
        <taxon>Glutamicibacter</taxon>
    </lineage>
</organism>
<comment type="caution">
    <text evidence="1">The sequence shown here is derived from an EMBL/GenBank/DDBJ whole genome shotgun (WGS) entry which is preliminary data.</text>
</comment>
<proteinExistence type="predicted"/>
<sequence>MRVKDLAAKYGISGEASSKRLRREAIKPRKVDLDQRQIAEAV</sequence>
<accession>A0ABS4XM65</accession>
<dbReference type="Proteomes" id="UP001195422">
    <property type="component" value="Unassembled WGS sequence"/>
</dbReference>
<name>A0ABS4XM65_GLUPR</name>
<evidence type="ECO:0000313" key="1">
    <source>
        <dbReference type="EMBL" id="MBP2397601.1"/>
    </source>
</evidence>
<dbReference type="RefSeq" id="WP_268240050.1">
    <property type="nucleotide sequence ID" value="NZ_BMPH01000002.1"/>
</dbReference>
<gene>
    <name evidence="1" type="ORF">JOF39_000682</name>
</gene>
<reference evidence="1 2" key="1">
    <citation type="submission" date="2021-03" db="EMBL/GenBank/DDBJ databases">
        <title>Sequencing the genomes of 1000 actinobacteria strains.</title>
        <authorList>
            <person name="Klenk H.-P."/>
        </authorList>
    </citation>
    <scope>NUCLEOTIDE SEQUENCE [LARGE SCALE GENOMIC DNA]</scope>
    <source>
        <strain evidence="1 2">DSM 20168</strain>
    </source>
</reference>
<protein>
    <submittedName>
        <fullName evidence="1">Uncharacterized protein</fullName>
    </submittedName>
</protein>